<dbReference type="Gene3D" id="1.10.1200.10">
    <property type="entry name" value="ACP-like"/>
    <property type="match status" value="1"/>
</dbReference>
<organism evidence="2 3">
    <name type="scientific">Streptomyces hiroshimensis</name>
    <dbReference type="NCBI Taxonomy" id="66424"/>
    <lineage>
        <taxon>Bacteria</taxon>
        <taxon>Bacillati</taxon>
        <taxon>Actinomycetota</taxon>
        <taxon>Actinomycetes</taxon>
        <taxon>Kitasatosporales</taxon>
        <taxon>Streptomycetaceae</taxon>
        <taxon>Streptomyces</taxon>
    </lineage>
</organism>
<evidence type="ECO:0000313" key="2">
    <source>
        <dbReference type="EMBL" id="GGY01029.1"/>
    </source>
</evidence>
<feature type="region of interest" description="Disordered" evidence="1">
    <location>
        <begin position="1"/>
        <end position="21"/>
    </location>
</feature>
<comment type="caution">
    <text evidence="2">The sequence shown here is derived from an EMBL/GenBank/DDBJ whole genome shotgun (WGS) entry which is preliminary data.</text>
</comment>
<feature type="compositionally biased region" description="Basic and acidic residues" evidence="1">
    <location>
        <begin position="1"/>
        <end position="11"/>
    </location>
</feature>
<evidence type="ECO:0000313" key="3">
    <source>
        <dbReference type="Proteomes" id="UP000659223"/>
    </source>
</evidence>
<name>A0ABQ2Z3Q4_9ACTN</name>
<gene>
    <name evidence="2" type="ORF">GCM10010324_54660</name>
</gene>
<keyword evidence="3" id="KW-1185">Reference proteome</keyword>
<proteinExistence type="predicted"/>
<reference evidence="3" key="1">
    <citation type="journal article" date="2019" name="Int. J. Syst. Evol. Microbiol.">
        <title>The Global Catalogue of Microorganisms (GCM) 10K type strain sequencing project: providing services to taxonomists for standard genome sequencing and annotation.</title>
        <authorList>
            <consortium name="The Broad Institute Genomics Platform"/>
            <consortium name="The Broad Institute Genome Sequencing Center for Infectious Disease"/>
            <person name="Wu L."/>
            <person name="Ma J."/>
        </authorList>
    </citation>
    <scope>NUCLEOTIDE SEQUENCE [LARGE SCALE GENOMIC DNA]</scope>
    <source>
        <strain evidence="3">JCM 4586</strain>
    </source>
</reference>
<evidence type="ECO:0000256" key="1">
    <source>
        <dbReference type="SAM" id="MobiDB-lite"/>
    </source>
</evidence>
<dbReference type="InterPro" id="IPR036736">
    <property type="entry name" value="ACP-like_sf"/>
</dbReference>
<evidence type="ECO:0008006" key="4">
    <source>
        <dbReference type="Google" id="ProtNLM"/>
    </source>
</evidence>
<dbReference type="EMBL" id="BMUT01000013">
    <property type="protein sequence ID" value="GGY01029.1"/>
    <property type="molecule type" value="Genomic_DNA"/>
</dbReference>
<protein>
    <recommendedName>
        <fullName evidence="4">Acyl carrier protein</fullName>
    </recommendedName>
</protein>
<accession>A0ABQ2Z3Q4</accession>
<dbReference type="Proteomes" id="UP000659223">
    <property type="component" value="Unassembled WGS sequence"/>
</dbReference>
<dbReference type="SUPFAM" id="SSF47336">
    <property type="entry name" value="ACP-like"/>
    <property type="match status" value="1"/>
</dbReference>
<sequence length="123" mass="13240">MRDDMNDERTRPTPAPTGPADGTVVLEEVLEMIGAVLGEPVDDFHDGEITRETGLHEDLDMVSIDFADLGGRLATAYGERVNLAEYFAGLDLSQIMYLTVGDIVDYVVSCLHGDTAGAAGHRT</sequence>